<keyword evidence="8" id="KW-1185">Reference proteome</keyword>
<dbReference type="GO" id="GO:0022857">
    <property type="term" value="F:transmembrane transporter activity"/>
    <property type="evidence" value="ECO:0007669"/>
    <property type="project" value="InterPro"/>
</dbReference>
<dbReference type="OrthoDB" id="419616at2759"/>
<dbReference type="PANTHER" id="PTHR23504">
    <property type="entry name" value="MAJOR FACILITATOR SUPERFAMILY DOMAIN-CONTAINING PROTEIN 10"/>
    <property type="match status" value="1"/>
</dbReference>
<sequence length="262" mass="28086">MVFFCFKEVRAYLVVFNGSLISEQTAPNKKAFTDEQEGDRPAASPVPLRKLLTFPVVISVSNYVAVAFLDLSLRSLVPLFMAMPIGIGGLGLPPNKIGSILAIQSIATVLFQLLFFAIFIRRFGERRVLTGAMSMFLLIFTLLPFISTMAAKSGLSATVWALVACLVSLSVVADMCFGTVFMFLLASAPKTSRGAVNGLGQTSVSVARSIGPALATSLFSFSVHYNLLGGHAVYVVFSAISLGAVTLTTRLPVTVWEEEEEG</sequence>
<name>A0A8H6YEC2_9AGAR</name>
<evidence type="ECO:0000256" key="6">
    <source>
        <dbReference type="SAM" id="Phobius"/>
    </source>
</evidence>
<gene>
    <name evidence="7" type="ORF">MSAN_01309700</name>
</gene>
<evidence type="ECO:0000256" key="2">
    <source>
        <dbReference type="ARBA" id="ARBA00022448"/>
    </source>
</evidence>
<dbReference type="InterPro" id="IPR011701">
    <property type="entry name" value="MFS"/>
</dbReference>
<reference evidence="7" key="1">
    <citation type="submission" date="2020-05" db="EMBL/GenBank/DDBJ databases">
        <title>Mycena genomes resolve the evolution of fungal bioluminescence.</title>
        <authorList>
            <person name="Tsai I.J."/>
        </authorList>
    </citation>
    <scope>NUCLEOTIDE SEQUENCE</scope>
    <source>
        <strain evidence="7">160909Yilan</strain>
    </source>
</reference>
<protein>
    <submittedName>
        <fullName evidence="7">MFS general substrate transporter</fullName>
    </submittedName>
</protein>
<keyword evidence="3 6" id="KW-0812">Transmembrane</keyword>
<evidence type="ECO:0000313" key="7">
    <source>
        <dbReference type="EMBL" id="KAF7357151.1"/>
    </source>
</evidence>
<dbReference type="Proteomes" id="UP000623467">
    <property type="component" value="Unassembled WGS sequence"/>
</dbReference>
<organism evidence="7 8">
    <name type="scientific">Mycena sanguinolenta</name>
    <dbReference type="NCBI Taxonomy" id="230812"/>
    <lineage>
        <taxon>Eukaryota</taxon>
        <taxon>Fungi</taxon>
        <taxon>Dikarya</taxon>
        <taxon>Basidiomycota</taxon>
        <taxon>Agaricomycotina</taxon>
        <taxon>Agaricomycetes</taxon>
        <taxon>Agaricomycetidae</taxon>
        <taxon>Agaricales</taxon>
        <taxon>Marasmiineae</taxon>
        <taxon>Mycenaceae</taxon>
        <taxon>Mycena</taxon>
    </lineage>
</organism>
<evidence type="ECO:0000256" key="4">
    <source>
        <dbReference type="ARBA" id="ARBA00022989"/>
    </source>
</evidence>
<comment type="caution">
    <text evidence="7">The sequence shown here is derived from an EMBL/GenBank/DDBJ whole genome shotgun (WGS) entry which is preliminary data.</text>
</comment>
<feature type="transmembrane region" description="Helical" evidence="6">
    <location>
        <begin position="157"/>
        <end position="185"/>
    </location>
</feature>
<evidence type="ECO:0000256" key="1">
    <source>
        <dbReference type="ARBA" id="ARBA00004141"/>
    </source>
</evidence>
<evidence type="ECO:0000256" key="5">
    <source>
        <dbReference type="ARBA" id="ARBA00023136"/>
    </source>
</evidence>
<feature type="transmembrane region" description="Helical" evidence="6">
    <location>
        <begin position="100"/>
        <end position="120"/>
    </location>
</feature>
<feature type="transmembrane region" description="Helical" evidence="6">
    <location>
        <begin position="231"/>
        <end position="249"/>
    </location>
</feature>
<feature type="transmembrane region" description="Helical" evidence="6">
    <location>
        <begin position="132"/>
        <end position="151"/>
    </location>
</feature>
<dbReference type="Pfam" id="PF07690">
    <property type="entry name" value="MFS_1"/>
    <property type="match status" value="1"/>
</dbReference>
<dbReference type="PANTHER" id="PTHR23504:SF15">
    <property type="entry name" value="MAJOR FACILITATOR SUPERFAMILY (MFS) PROFILE DOMAIN-CONTAINING PROTEIN"/>
    <property type="match status" value="1"/>
</dbReference>
<dbReference type="InterPro" id="IPR036259">
    <property type="entry name" value="MFS_trans_sf"/>
</dbReference>
<proteinExistence type="predicted"/>
<keyword evidence="2" id="KW-0813">Transport</keyword>
<evidence type="ECO:0000313" key="8">
    <source>
        <dbReference type="Proteomes" id="UP000623467"/>
    </source>
</evidence>
<comment type="subcellular location">
    <subcellularLocation>
        <location evidence="1">Membrane</location>
        <topology evidence="1">Multi-pass membrane protein</topology>
    </subcellularLocation>
</comment>
<evidence type="ECO:0000256" key="3">
    <source>
        <dbReference type="ARBA" id="ARBA00022692"/>
    </source>
</evidence>
<feature type="transmembrane region" description="Helical" evidence="6">
    <location>
        <begin position="76"/>
        <end position="94"/>
    </location>
</feature>
<dbReference type="AlphaFoldDB" id="A0A8H6YEC2"/>
<keyword evidence="5 6" id="KW-0472">Membrane</keyword>
<dbReference type="EMBL" id="JACAZH010000010">
    <property type="protein sequence ID" value="KAF7357151.1"/>
    <property type="molecule type" value="Genomic_DNA"/>
</dbReference>
<dbReference type="GO" id="GO:0016020">
    <property type="term" value="C:membrane"/>
    <property type="evidence" value="ECO:0007669"/>
    <property type="project" value="UniProtKB-SubCell"/>
</dbReference>
<dbReference type="SUPFAM" id="SSF103473">
    <property type="entry name" value="MFS general substrate transporter"/>
    <property type="match status" value="1"/>
</dbReference>
<dbReference type="Gene3D" id="1.20.1250.20">
    <property type="entry name" value="MFS general substrate transporter like domains"/>
    <property type="match status" value="1"/>
</dbReference>
<accession>A0A8H6YEC2</accession>
<keyword evidence="4 6" id="KW-1133">Transmembrane helix</keyword>